<protein>
    <submittedName>
        <fullName evidence="2">Uncharacterized protein</fullName>
    </submittedName>
</protein>
<evidence type="ECO:0000256" key="1">
    <source>
        <dbReference type="SAM" id="MobiDB-lite"/>
    </source>
</evidence>
<name>A0A9P6G9B7_9PLEO</name>
<reference evidence="2" key="1">
    <citation type="journal article" date="2020" name="Mol. Plant Microbe Interact.">
        <title>Genome Sequence of the Biocontrol Agent Coniothyrium minitans strain Conio (IMI 134523).</title>
        <authorList>
            <person name="Patel D."/>
            <person name="Shittu T.A."/>
            <person name="Baroncelli R."/>
            <person name="Muthumeenakshi S."/>
            <person name="Osborne T.H."/>
            <person name="Janganan T.K."/>
            <person name="Sreenivasaprasad S."/>
        </authorList>
    </citation>
    <scope>NUCLEOTIDE SEQUENCE</scope>
    <source>
        <strain evidence="2">Conio</strain>
    </source>
</reference>
<feature type="compositionally biased region" description="Basic and acidic residues" evidence="1">
    <location>
        <begin position="112"/>
        <end position="123"/>
    </location>
</feature>
<sequence length="211" mass="23389">MRNIMRSVRRTYFSSEGSSWADRRWGRHDRTPRLGGFPLSHRTDRSSLAKRLNSGPLDLIVHFTLHLALSSWEPPPDPSPFTVGCALLTSMFLDAPSTSTSSRAKSSQVESSRVESHPRVQDRRPSFRAAVQVRRLAASFDDVWQLSRTGGAQAKCEGFAIASRSYQVLNIPCASHTNSAATNAVRLHFAGARVVLALDRPLLLDLPRPAR</sequence>
<feature type="region of interest" description="Disordered" evidence="1">
    <location>
        <begin position="98"/>
        <end position="123"/>
    </location>
</feature>
<accession>A0A9P6G9B7</accession>
<evidence type="ECO:0000313" key="2">
    <source>
        <dbReference type="EMBL" id="KAF9731541.1"/>
    </source>
</evidence>
<dbReference type="AlphaFoldDB" id="A0A9P6G9B7"/>
<comment type="caution">
    <text evidence="2">The sequence shown here is derived from an EMBL/GenBank/DDBJ whole genome shotgun (WGS) entry which is preliminary data.</text>
</comment>
<keyword evidence="3" id="KW-1185">Reference proteome</keyword>
<gene>
    <name evidence="2" type="ORF">PMIN01_10558</name>
</gene>
<evidence type="ECO:0000313" key="3">
    <source>
        <dbReference type="Proteomes" id="UP000756921"/>
    </source>
</evidence>
<dbReference type="EMBL" id="WJXW01000012">
    <property type="protein sequence ID" value="KAF9731541.1"/>
    <property type="molecule type" value="Genomic_DNA"/>
</dbReference>
<organism evidence="2 3">
    <name type="scientific">Paraphaeosphaeria minitans</name>
    <dbReference type="NCBI Taxonomy" id="565426"/>
    <lineage>
        <taxon>Eukaryota</taxon>
        <taxon>Fungi</taxon>
        <taxon>Dikarya</taxon>
        <taxon>Ascomycota</taxon>
        <taxon>Pezizomycotina</taxon>
        <taxon>Dothideomycetes</taxon>
        <taxon>Pleosporomycetidae</taxon>
        <taxon>Pleosporales</taxon>
        <taxon>Massarineae</taxon>
        <taxon>Didymosphaeriaceae</taxon>
        <taxon>Paraphaeosphaeria</taxon>
    </lineage>
</organism>
<dbReference type="Proteomes" id="UP000756921">
    <property type="component" value="Unassembled WGS sequence"/>
</dbReference>
<proteinExistence type="predicted"/>
<feature type="compositionally biased region" description="Low complexity" evidence="1">
    <location>
        <begin position="98"/>
        <end position="107"/>
    </location>
</feature>